<organism evidence="1 2">
    <name type="scientific">Cherax quadricarinatus</name>
    <name type="common">Australian red claw crayfish</name>
    <dbReference type="NCBI Taxonomy" id="27406"/>
    <lineage>
        <taxon>Eukaryota</taxon>
        <taxon>Metazoa</taxon>
        <taxon>Ecdysozoa</taxon>
        <taxon>Arthropoda</taxon>
        <taxon>Crustacea</taxon>
        <taxon>Multicrustacea</taxon>
        <taxon>Malacostraca</taxon>
        <taxon>Eumalacostraca</taxon>
        <taxon>Eucarida</taxon>
        <taxon>Decapoda</taxon>
        <taxon>Pleocyemata</taxon>
        <taxon>Astacidea</taxon>
        <taxon>Parastacoidea</taxon>
        <taxon>Parastacidae</taxon>
        <taxon>Cherax</taxon>
    </lineage>
</organism>
<protein>
    <submittedName>
        <fullName evidence="1">Uncharacterized protein</fullName>
    </submittedName>
</protein>
<dbReference type="AlphaFoldDB" id="A0AAW0Y5S6"/>
<dbReference type="Proteomes" id="UP001445076">
    <property type="component" value="Unassembled WGS sequence"/>
</dbReference>
<comment type="caution">
    <text evidence="1">The sequence shown here is derived from an EMBL/GenBank/DDBJ whole genome shotgun (WGS) entry which is preliminary data.</text>
</comment>
<name>A0AAW0Y5S6_CHEQU</name>
<accession>A0AAW0Y5S6</accession>
<feature type="non-terminal residue" evidence="1">
    <location>
        <position position="1"/>
    </location>
</feature>
<evidence type="ECO:0000313" key="1">
    <source>
        <dbReference type="EMBL" id="KAK8746721.1"/>
    </source>
</evidence>
<gene>
    <name evidence="1" type="ORF">OTU49_017163</name>
</gene>
<dbReference type="EMBL" id="JARKIK010000017">
    <property type="protein sequence ID" value="KAK8746721.1"/>
    <property type="molecule type" value="Genomic_DNA"/>
</dbReference>
<keyword evidence="2" id="KW-1185">Reference proteome</keyword>
<reference evidence="1 2" key="1">
    <citation type="journal article" date="2024" name="BMC Genomics">
        <title>Genome assembly of redclaw crayfish (Cherax quadricarinatus) provides insights into its immune adaptation and hypoxia tolerance.</title>
        <authorList>
            <person name="Liu Z."/>
            <person name="Zheng J."/>
            <person name="Li H."/>
            <person name="Fang K."/>
            <person name="Wang S."/>
            <person name="He J."/>
            <person name="Zhou D."/>
            <person name="Weng S."/>
            <person name="Chi M."/>
            <person name="Gu Z."/>
            <person name="He J."/>
            <person name="Li F."/>
            <person name="Wang M."/>
        </authorList>
    </citation>
    <scope>NUCLEOTIDE SEQUENCE [LARGE SCALE GENOMIC DNA]</scope>
    <source>
        <strain evidence="1">ZL_2023a</strain>
    </source>
</reference>
<sequence length="120" mass="12509">EYSCHGWWEEGGRQYLVVTPTSRSSKGVRRLCLVLDHGSGVLSLASSTLSCGRDLTPGHHGRIALNTTSIGGCGSNPPMSGGSDLVPSWLLLLITTTALLVSSSWPSPATATSSGVVISW</sequence>
<proteinExistence type="predicted"/>
<evidence type="ECO:0000313" key="2">
    <source>
        <dbReference type="Proteomes" id="UP001445076"/>
    </source>
</evidence>